<keyword evidence="1" id="KW-0430">Lectin</keyword>
<organism evidence="4 5">
    <name type="scientific">Albula glossodonta</name>
    <name type="common">roundjaw bonefish</name>
    <dbReference type="NCBI Taxonomy" id="121402"/>
    <lineage>
        <taxon>Eukaryota</taxon>
        <taxon>Metazoa</taxon>
        <taxon>Chordata</taxon>
        <taxon>Craniata</taxon>
        <taxon>Vertebrata</taxon>
        <taxon>Euteleostomi</taxon>
        <taxon>Actinopterygii</taxon>
        <taxon>Neopterygii</taxon>
        <taxon>Teleostei</taxon>
        <taxon>Albuliformes</taxon>
        <taxon>Albulidae</taxon>
        <taxon>Albula</taxon>
    </lineage>
</organism>
<dbReference type="Proteomes" id="UP000824540">
    <property type="component" value="Unassembled WGS sequence"/>
</dbReference>
<dbReference type="EMBL" id="JAFBMS010000084">
    <property type="protein sequence ID" value="KAG9337590.1"/>
    <property type="molecule type" value="Genomic_DNA"/>
</dbReference>
<dbReference type="Pfam" id="PF19193">
    <property type="entry name" value="Tectonin"/>
    <property type="match status" value="1"/>
</dbReference>
<dbReference type="InterPro" id="IPR006624">
    <property type="entry name" value="Beta-propeller_rpt_TECPR"/>
</dbReference>
<feature type="signal peptide" evidence="3">
    <location>
        <begin position="1"/>
        <end position="17"/>
    </location>
</feature>
<dbReference type="OrthoDB" id="166585at2759"/>
<dbReference type="SMART" id="SM00706">
    <property type="entry name" value="TECPR"/>
    <property type="match status" value="4"/>
</dbReference>
<keyword evidence="5" id="KW-1185">Reference proteome</keyword>
<evidence type="ECO:0000256" key="2">
    <source>
        <dbReference type="ARBA" id="ARBA00038331"/>
    </source>
</evidence>
<evidence type="ECO:0000256" key="3">
    <source>
        <dbReference type="SAM" id="SignalP"/>
    </source>
</evidence>
<feature type="chain" id="PRO_5035833571" description="Fish-egg lectin-like" evidence="3">
    <location>
        <begin position="18"/>
        <end position="262"/>
    </location>
</feature>
<comment type="similarity">
    <text evidence="2">Belongs to the tectonin family.</text>
</comment>
<evidence type="ECO:0000313" key="4">
    <source>
        <dbReference type="EMBL" id="KAG9337590.1"/>
    </source>
</evidence>
<comment type="caution">
    <text evidence="4">The sequence shown here is derived from an EMBL/GenBank/DDBJ whole genome shotgun (WGS) entry which is preliminary data.</text>
</comment>
<protein>
    <recommendedName>
        <fullName evidence="6">Fish-egg lectin-like</fullName>
    </recommendedName>
</protein>
<keyword evidence="3" id="KW-0732">Signal</keyword>
<evidence type="ECO:0000256" key="1">
    <source>
        <dbReference type="ARBA" id="ARBA00022734"/>
    </source>
</evidence>
<dbReference type="PANTHER" id="PTHR23250">
    <property type="entry name" value="DYSFERLIN-RELATED"/>
    <property type="match status" value="1"/>
</dbReference>
<proteinExistence type="inferred from homology"/>
<evidence type="ECO:0008006" key="6">
    <source>
        <dbReference type="Google" id="ProtNLM"/>
    </source>
</evidence>
<name>A0A8T2NE40_9TELE</name>
<evidence type="ECO:0000313" key="5">
    <source>
        <dbReference type="Proteomes" id="UP000824540"/>
    </source>
</evidence>
<dbReference type="InterPro" id="IPR051513">
    <property type="entry name" value="Tectonin_beta-prop"/>
</dbReference>
<accession>A0A8T2NE40</accession>
<reference evidence="4" key="1">
    <citation type="thesis" date="2021" institute="BYU ScholarsArchive" country="Provo, UT, USA">
        <title>Applications of and Algorithms for Genome Assembly and Genomic Analyses with an Emphasis on Marine Teleosts.</title>
        <authorList>
            <person name="Pickett B.D."/>
        </authorList>
    </citation>
    <scope>NUCLEOTIDE SEQUENCE</scope>
    <source>
        <strain evidence="4">HI-2016</strain>
    </source>
</reference>
<sequence length="262" mass="29097">MRQLWVILLLMVVYSQGEKKDDPRFMFRCYLFPGKLKQVDAWQGKVYGIDLDNLPNRLVGKCWSPLDGQMKHITVGPAGVWATDLKNNIYNLDEDNWVQIPGTLQQVDAGGTGFLTGVKSCHRAFCADISVSSKQNLGWTLIPGKLQYYSCGPQTCWGVGEAGEVYVQTGVHAGDCAGKFGMVETKVPMAKVEVGSNGAVFALSSSGVPYQRVGISEERPLGTGWVRLHGLEAIRSLSYDRYILWLVNYTGQIRRCIKVIRK</sequence>
<gene>
    <name evidence="4" type="ORF">JZ751_028441</name>
</gene>
<dbReference type="AlphaFoldDB" id="A0A8T2NE40"/>
<dbReference type="GO" id="GO:0030246">
    <property type="term" value="F:carbohydrate binding"/>
    <property type="evidence" value="ECO:0007669"/>
    <property type="project" value="UniProtKB-KW"/>
</dbReference>
<dbReference type="PANTHER" id="PTHR23250:SF3">
    <property type="entry name" value="FISH-EGG LECTIN-LIKE ISOFORM X1-RELATED"/>
    <property type="match status" value="1"/>
</dbReference>